<evidence type="ECO:0008006" key="3">
    <source>
        <dbReference type="Google" id="ProtNLM"/>
    </source>
</evidence>
<dbReference type="PANTHER" id="PTHR38926">
    <property type="entry name" value="F-BOX DOMAIN CONTAINING PROTEIN, EXPRESSED"/>
    <property type="match status" value="1"/>
</dbReference>
<dbReference type="HOGENOM" id="CLU_017901_0_0_1"/>
<dbReference type="SUPFAM" id="SSF52047">
    <property type="entry name" value="RNI-like"/>
    <property type="match status" value="1"/>
</dbReference>
<dbReference type="Gene3D" id="3.80.10.10">
    <property type="entry name" value="Ribonuclease Inhibitor"/>
    <property type="match status" value="1"/>
</dbReference>
<sequence length="479" mass="54628">MPAGFSELPLDLLTVIFQHIPRPHDFTVLARVNKAFHSFAVPFLYSEVRVYQWHNEWKDKIRKLFDTLSRRPEFAQYVKELVLREFPRQAYGTAESAELETAVLSALPNLASLKSLSWTRDGTLTSAYLERISEHCHQLESLELNGHSANYYDPHLLLNFKRVENLTVIMPDRAFVNCFEEWIQQNGARLRTLSLISKQSPLINDATMERLASAAPHLKHIHLLGNPRVTHTGVASISANCLELEALYIEGTDFDMQALSILVSSSPFPALTSLSLTLPTSSSPITFFDGVYSVFRTSPLTEFTIWRAGGDISHLKSSILPIDFIRSFLLVHGKRLRKFAVQRLETGMEVIEEVTKRCPMLENFFMVLGPCEMDVLAFHLRRLTQLHTVHVSYTFANRNPIVAVPPSSSAAHESHASVRFVRQCPRSLRIIGFMTRVYEVRHNWILLNKDPVEWKDEPEVTLERYSGQAIPEVFLVMKA</sequence>
<name>A0A0C3KL56_9AGAM</name>
<organism evidence="1 2">
    <name type="scientific">Tulasnella calospora MUT 4182</name>
    <dbReference type="NCBI Taxonomy" id="1051891"/>
    <lineage>
        <taxon>Eukaryota</taxon>
        <taxon>Fungi</taxon>
        <taxon>Dikarya</taxon>
        <taxon>Basidiomycota</taxon>
        <taxon>Agaricomycotina</taxon>
        <taxon>Agaricomycetes</taxon>
        <taxon>Cantharellales</taxon>
        <taxon>Tulasnellaceae</taxon>
        <taxon>Tulasnella</taxon>
    </lineage>
</organism>
<accession>A0A0C3KL56</accession>
<evidence type="ECO:0000313" key="1">
    <source>
        <dbReference type="EMBL" id="KIO22168.1"/>
    </source>
</evidence>
<dbReference type="AlphaFoldDB" id="A0A0C3KL56"/>
<reference evidence="1 2" key="1">
    <citation type="submission" date="2014-04" db="EMBL/GenBank/DDBJ databases">
        <authorList>
            <consortium name="DOE Joint Genome Institute"/>
            <person name="Kuo A."/>
            <person name="Girlanda M."/>
            <person name="Perotto S."/>
            <person name="Kohler A."/>
            <person name="Nagy L.G."/>
            <person name="Floudas D."/>
            <person name="Copeland A."/>
            <person name="Barry K.W."/>
            <person name="Cichocki N."/>
            <person name="Veneault-Fourrey C."/>
            <person name="LaButti K."/>
            <person name="Lindquist E.A."/>
            <person name="Lipzen A."/>
            <person name="Lundell T."/>
            <person name="Morin E."/>
            <person name="Murat C."/>
            <person name="Sun H."/>
            <person name="Tunlid A."/>
            <person name="Henrissat B."/>
            <person name="Grigoriev I.V."/>
            <person name="Hibbett D.S."/>
            <person name="Martin F."/>
            <person name="Nordberg H.P."/>
            <person name="Cantor M.N."/>
            <person name="Hua S.X."/>
        </authorList>
    </citation>
    <scope>NUCLEOTIDE SEQUENCE [LARGE SCALE GENOMIC DNA]</scope>
    <source>
        <strain evidence="1 2">MUT 4182</strain>
    </source>
</reference>
<gene>
    <name evidence="1" type="ORF">M407DRAFT_28316</name>
</gene>
<dbReference type="InterPro" id="IPR032675">
    <property type="entry name" value="LRR_dom_sf"/>
</dbReference>
<dbReference type="OrthoDB" id="2585512at2759"/>
<protein>
    <recommendedName>
        <fullName evidence="3">F-box domain-containing protein</fullName>
    </recommendedName>
</protein>
<keyword evidence="2" id="KW-1185">Reference proteome</keyword>
<proteinExistence type="predicted"/>
<dbReference type="PANTHER" id="PTHR38926:SF5">
    <property type="entry name" value="F-BOX AND LEUCINE-RICH REPEAT PROTEIN 6"/>
    <property type="match status" value="1"/>
</dbReference>
<evidence type="ECO:0000313" key="2">
    <source>
        <dbReference type="Proteomes" id="UP000054248"/>
    </source>
</evidence>
<dbReference type="Proteomes" id="UP000054248">
    <property type="component" value="Unassembled WGS sequence"/>
</dbReference>
<dbReference type="STRING" id="1051891.A0A0C3KL56"/>
<reference evidence="2" key="2">
    <citation type="submission" date="2015-01" db="EMBL/GenBank/DDBJ databases">
        <title>Evolutionary Origins and Diversification of the Mycorrhizal Mutualists.</title>
        <authorList>
            <consortium name="DOE Joint Genome Institute"/>
            <consortium name="Mycorrhizal Genomics Consortium"/>
            <person name="Kohler A."/>
            <person name="Kuo A."/>
            <person name="Nagy L.G."/>
            <person name="Floudas D."/>
            <person name="Copeland A."/>
            <person name="Barry K.W."/>
            <person name="Cichocki N."/>
            <person name="Veneault-Fourrey C."/>
            <person name="LaButti K."/>
            <person name="Lindquist E.A."/>
            <person name="Lipzen A."/>
            <person name="Lundell T."/>
            <person name="Morin E."/>
            <person name="Murat C."/>
            <person name="Riley R."/>
            <person name="Ohm R."/>
            <person name="Sun H."/>
            <person name="Tunlid A."/>
            <person name="Henrissat B."/>
            <person name="Grigoriev I.V."/>
            <person name="Hibbett D.S."/>
            <person name="Martin F."/>
        </authorList>
    </citation>
    <scope>NUCLEOTIDE SEQUENCE [LARGE SCALE GENOMIC DNA]</scope>
    <source>
        <strain evidence="2">MUT 4182</strain>
    </source>
</reference>
<dbReference type="EMBL" id="KN823117">
    <property type="protein sequence ID" value="KIO22168.1"/>
    <property type="molecule type" value="Genomic_DNA"/>
</dbReference>